<organism evidence="1 2">
    <name type="scientific">Rhododendron griersonianum</name>
    <dbReference type="NCBI Taxonomy" id="479676"/>
    <lineage>
        <taxon>Eukaryota</taxon>
        <taxon>Viridiplantae</taxon>
        <taxon>Streptophyta</taxon>
        <taxon>Embryophyta</taxon>
        <taxon>Tracheophyta</taxon>
        <taxon>Spermatophyta</taxon>
        <taxon>Magnoliopsida</taxon>
        <taxon>eudicotyledons</taxon>
        <taxon>Gunneridae</taxon>
        <taxon>Pentapetalae</taxon>
        <taxon>asterids</taxon>
        <taxon>Ericales</taxon>
        <taxon>Ericaceae</taxon>
        <taxon>Ericoideae</taxon>
        <taxon>Rhodoreae</taxon>
        <taxon>Rhododendron</taxon>
    </lineage>
</organism>
<protein>
    <submittedName>
        <fullName evidence="1">Uncharacterized protein</fullName>
    </submittedName>
</protein>
<proteinExistence type="predicted"/>
<evidence type="ECO:0000313" key="1">
    <source>
        <dbReference type="EMBL" id="KAG5550685.1"/>
    </source>
</evidence>
<keyword evidence="2" id="KW-1185">Reference proteome</keyword>
<accession>A0AAV6KEC4</accession>
<dbReference type="EMBL" id="JACTNZ010000005">
    <property type="protein sequence ID" value="KAG5550685.1"/>
    <property type="molecule type" value="Genomic_DNA"/>
</dbReference>
<reference evidence="1" key="1">
    <citation type="submission" date="2020-08" db="EMBL/GenBank/DDBJ databases">
        <title>Plant Genome Project.</title>
        <authorList>
            <person name="Zhang R.-G."/>
        </authorList>
    </citation>
    <scope>NUCLEOTIDE SEQUENCE</scope>
    <source>
        <strain evidence="1">WSP0</strain>
        <tissue evidence="1">Leaf</tissue>
    </source>
</reference>
<sequence>MSTGRPNVYWKATGGDDITWTWDKINQTRRRSSNVMLARDPITRIRRRRQNSSVVATT</sequence>
<comment type="caution">
    <text evidence="1">The sequence shown here is derived from an EMBL/GenBank/DDBJ whole genome shotgun (WGS) entry which is preliminary data.</text>
</comment>
<dbReference type="AlphaFoldDB" id="A0AAV6KEC4"/>
<name>A0AAV6KEC4_9ERIC</name>
<evidence type="ECO:0000313" key="2">
    <source>
        <dbReference type="Proteomes" id="UP000823749"/>
    </source>
</evidence>
<dbReference type="Proteomes" id="UP000823749">
    <property type="component" value="Chromosome 5"/>
</dbReference>
<gene>
    <name evidence="1" type="ORF">RHGRI_015591</name>
</gene>